<evidence type="ECO:0000256" key="1">
    <source>
        <dbReference type="ARBA" id="ARBA00002190"/>
    </source>
</evidence>
<comment type="similarity">
    <text evidence="2 6">Belongs to the transposase mutator family.</text>
</comment>
<evidence type="ECO:0000256" key="2">
    <source>
        <dbReference type="ARBA" id="ARBA00010961"/>
    </source>
</evidence>
<organism evidence="8 9">
    <name type="scientific">Streptomyces europaeiscabiei</name>
    <dbReference type="NCBI Taxonomy" id="146819"/>
    <lineage>
        <taxon>Bacteria</taxon>
        <taxon>Bacillati</taxon>
        <taxon>Actinomycetota</taxon>
        <taxon>Actinomycetes</taxon>
        <taxon>Kitasatosporales</taxon>
        <taxon>Streptomycetaceae</taxon>
        <taxon>Streptomyces</taxon>
    </lineage>
</organism>
<comment type="caution">
    <text evidence="8">The sequence shown here is derived from an EMBL/GenBank/DDBJ whole genome shotgun (WGS) entry which is preliminary data.</text>
</comment>
<evidence type="ECO:0000256" key="7">
    <source>
        <dbReference type="SAM" id="MobiDB-lite"/>
    </source>
</evidence>
<name>A0ABU4NJD1_9ACTN</name>
<evidence type="ECO:0000313" key="8">
    <source>
        <dbReference type="EMBL" id="MDX3702761.1"/>
    </source>
</evidence>
<keyword evidence="9" id="KW-1185">Reference proteome</keyword>
<dbReference type="PANTHER" id="PTHR33217:SF8">
    <property type="entry name" value="MUTATOR FAMILY TRANSPOSASE"/>
    <property type="match status" value="1"/>
</dbReference>
<feature type="region of interest" description="Disordered" evidence="7">
    <location>
        <begin position="110"/>
        <end position="186"/>
    </location>
</feature>
<dbReference type="InterPro" id="IPR001207">
    <property type="entry name" value="Transposase_mutator"/>
</dbReference>
<evidence type="ECO:0000313" key="9">
    <source>
        <dbReference type="Proteomes" id="UP001271274"/>
    </source>
</evidence>
<protein>
    <recommendedName>
        <fullName evidence="6">Mutator family transposase</fullName>
    </recommendedName>
</protein>
<comment type="function">
    <text evidence="1 6">Required for the transposition of the insertion element.</text>
</comment>
<sequence>MRVFLRCVVRQDGDKIARVHKPVCTATEEAALDRFVEFADAWGRKYPAIMRLWENTRGEFTPFLRFDTELRGIVFTTNAIESVNARIPRAVKARGHFPFSVLAMCPPSPFPPRRAERRVRRDRRRPDPGHHPSPAAALGGPPPQGPRRCLEQGARPSRRRRRCPSATPGTSRSPGEWVGRRPAPGR</sequence>
<evidence type="ECO:0000256" key="3">
    <source>
        <dbReference type="ARBA" id="ARBA00022578"/>
    </source>
</evidence>
<reference evidence="8 9" key="1">
    <citation type="journal article" date="2023" name="Microb. Genom.">
        <title>Mesoterricola silvestris gen. nov., sp. nov., Mesoterricola sediminis sp. nov., Geothrix oryzae sp. nov., Geothrix edaphica sp. nov., Geothrix rubra sp. nov., and Geothrix limicola sp. nov., six novel members of Acidobacteriota isolated from soils.</title>
        <authorList>
            <person name="Weisberg A.J."/>
            <person name="Pearce E."/>
            <person name="Kramer C.G."/>
            <person name="Chang J.H."/>
            <person name="Clarke C.R."/>
        </authorList>
    </citation>
    <scope>NUCLEOTIDE SEQUENCE [LARGE SCALE GENOMIC DNA]</scope>
    <source>
        <strain evidence="8 9">ID09-01A</strain>
    </source>
</reference>
<gene>
    <name evidence="8" type="ORF">PV662_23900</name>
</gene>
<accession>A0ABU4NJD1</accession>
<keyword evidence="6" id="KW-0814">Transposable element</keyword>
<dbReference type="EMBL" id="JARAYU010000008">
    <property type="protein sequence ID" value="MDX3702761.1"/>
    <property type="molecule type" value="Genomic_DNA"/>
</dbReference>
<evidence type="ECO:0000256" key="5">
    <source>
        <dbReference type="ARBA" id="ARBA00023172"/>
    </source>
</evidence>
<keyword evidence="3 6" id="KW-0815">Transposition</keyword>
<evidence type="ECO:0000256" key="6">
    <source>
        <dbReference type="RuleBase" id="RU365089"/>
    </source>
</evidence>
<dbReference type="PANTHER" id="PTHR33217">
    <property type="entry name" value="TRANSPOSASE FOR INSERTION SEQUENCE ELEMENT IS1081"/>
    <property type="match status" value="1"/>
</dbReference>
<evidence type="ECO:0000256" key="4">
    <source>
        <dbReference type="ARBA" id="ARBA00023125"/>
    </source>
</evidence>
<proteinExistence type="inferred from homology"/>
<keyword evidence="4 6" id="KW-0238">DNA-binding</keyword>
<dbReference type="Pfam" id="PF00872">
    <property type="entry name" value="Transposase_mut"/>
    <property type="match status" value="1"/>
</dbReference>
<dbReference type="Proteomes" id="UP001271274">
    <property type="component" value="Unassembled WGS sequence"/>
</dbReference>
<keyword evidence="5 6" id="KW-0233">DNA recombination</keyword>